<reference evidence="3" key="1">
    <citation type="submission" date="2024-07" db="EMBL/GenBank/DDBJ databases">
        <title>Two chromosome-level genome assemblies of Korean endemic species Abeliophyllum distichum and Forsythia ovata (Oleaceae).</title>
        <authorList>
            <person name="Jang H."/>
        </authorList>
    </citation>
    <scope>NUCLEOTIDE SEQUENCE [LARGE SCALE GENOMIC DNA]</scope>
</reference>
<name>A0ABD1QFE0_9LAMI</name>
<comment type="caution">
    <text evidence="2">The sequence shown here is derived from an EMBL/GenBank/DDBJ whole genome shotgun (WGS) entry which is preliminary data.</text>
</comment>
<sequence>MKLDVLGGCLCLVCTSKSRANIWVMKEYAVEESWTKLISIGSSTIDPEDILQPFAYLKPLAYSKNGENVLLTSDDKRLVWYDLRRKTIKNVSVSGLPFVFFPELCVESLISPLGPSPGKGDGVKKNGQDRRKEKKTKKTRDDFLSEGFKLVL</sequence>
<protein>
    <submittedName>
        <fullName evidence="2">F-box protein CPR30</fullName>
    </submittedName>
</protein>
<accession>A0ABD1QFE0</accession>
<dbReference type="Proteomes" id="UP001604277">
    <property type="component" value="Unassembled WGS sequence"/>
</dbReference>
<dbReference type="EMBL" id="JBFOLJ010000015">
    <property type="protein sequence ID" value="KAL2473441.1"/>
    <property type="molecule type" value="Genomic_DNA"/>
</dbReference>
<organism evidence="2 3">
    <name type="scientific">Forsythia ovata</name>
    <dbReference type="NCBI Taxonomy" id="205694"/>
    <lineage>
        <taxon>Eukaryota</taxon>
        <taxon>Viridiplantae</taxon>
        <taxon>Streptophyta</taxon>
        <taxon>Embryophyta</taxon>
        <taxon>Tracheophyta</taxon>
        <taxon>Spermatophyta</taxon>
        <taxon>Magnoliopsida</taxon>
        <taxon>eudicotyledons</taxon>
        <taxon>Gunneridae</taxon>
        <taxon>Pentapetalae</taxon>
        <taxon>asterids</taxon>
        <taxon>lamiids</taxon>
        <taxon>Lamiales</taxon>
        <taxon>Oleaceae</taxon>
        <taxon>Forsythieae</taxon>
        <taxon>Forsythia</taxon>
    </lineage>
</organism>
<evidence type="ECO:0000313" key="2">
    <source>
        <dbReference type="EMBL" id="KAL2473441.1"/>
    </source>
</evidence>
<keyword evidence="3" id="KW-1185">Reference proteome</keyword>
<evidence type="ECO:0000256" key="1">
    <source>
        <dbReference type="SAM" id="MobiDB-lite"/>
    </source>
</evidence>
<gene>
    <name evidence="2" type="ORF">Fot_49177</name>
</gene>
<proteinExistence type="predicted"/>
<evidence type="ECO:0000313" key="3">
    <source>
        <dbReference type="Proteomes" id="UP001604277"/>
    </source>
</evidence>
<feature type="region of interest" description="Disordered" evidence="1">
    <location>
        <begin position="115"/>
        <end position="140"/>
    </location>
</feature>
<feature type="compositionally biased region" description="Basic and acidic residues" evidence="1">
    <location>
        <begin position="121"/>
        <end position="131"/>
    </location>
</feature>
<dbReference type="AlphaFoldDB" id="A0ABD1QFE0"/>